<name>A0A192H5X7_9LACO</name>
<evidence type="ECO:0000313" key="1">
    <source>
        <dbReference type="EMBL" id="ANK63391.1"/>
    </source>
</evidence>
<dbReference type="GeneID" id="42982940"/>
<reference evidence="1 2" key="1">
    <citation type="submission" date="2016-03" db="EMBL/GenBank/DDBJ databases">
        <title>Pediococcus and Lactobacillus from brewery environment - whole genome sequencing and assembly.</title>
        <authorList>
            <person name="Behr J."/>
            <person name="Geissler A.J."/>
            <person name="Vogel R.F."/>
        </authorList>
    </citation>
    <scope>NUCLEOTIDE SEQUENCE [LARGE SCALE GENOMIC DNA]</scope>
    <source>
        <strain evidence="1 2">TMW 1.1989</strain>
    </source>
</reference>
<accession>A0A192H5X7</accession>
<keyword evidence="2" id="KW-1185">Reference proteome</keyword>
<dbReference type="RefSeq" id="WP_068280126.1">
    <property type="nucleotide sequence ID" value="NZ_CP014873.1"/>
</dbReference>
<gene>
    <name evidence="1" type="ORF">AYR53_11780</name>
</gene>
<dbReference type="AlphaFoldDB" id="A0A192H5X7"/>
<sequence>MTENIKINDTVTVKEYWYGDSVFRNFQGRILKYYENSALIDPVLPDQKDSKVLLGGNGYIVVNFKSLMASGMSIKGIHRLPKFEKTHTAMQSLILKYHHEGLTLKEISSTAKASEPYIKEVLYSNNLKPNSREELTTYEKYIKPNLAQIRRWKHDKVKLKDIASRLGLTSREFSNLAYSHEIFNVHDKR</sequence>
<evidence type="ECO:0000313" key="2">
    <source>
        <dbReference type="Proteomes" id="UP000078582"/>
    </source>
</evidence>
<dbReference type="OrthoDB" id="2247035at2"/>
<protein>
    <submittedName>
        <fullName evidence="1">Uncharacterized protein</fullName>
    </submittedName>
</protein>
<dbReference type="Proteomes" id="UP000078582">
    <property type="component" value="Chromosome"/>
</dbReference>
<organism evidence="1 2">
    <name type="scientific">Loigolactobacillus backii</name>
    <dbReference type="NCBI Taxonomy" id="375175"/>
    <lineage>
        <taxon>Bacteria</taxon>
        <taxon>Bacillati</taxon>
        <taxon>Bacillota</taxon>
        <taxon>Bacilli</taxon>
        <taxon>Lactobacillales</taxon>
        <taxon>Lactobacillaceae</taxon>
        <taxon>Loigolactobacillus</taxon>
    </lineage>
</organism>
<dbReference type="STRING" id="375175.AYR53_11780"/>
<dbReference type="EMBL" id="CP014873">
    <property type="protein sequence ID" value="ANK63391.1"/>
    <property type="molecule type" value="Genomic_DNA"/>
</dbReference>
<proteinExistence type="predicted"/>